<dbReference type="STRING" id="641238.SAMN04490244_106249"/>
<dbReference type="GO" id="GO:0005737">
    <property type="term" value="C:cytoplasm"/>
    <property type="evidence" value="ECO:0007669"/>
    <property type="project" value="TreeGrafter"/>
</dbReference>
<comment type="subcellular location">
    <subcellularLocation>
        <location evidence="1">Membrane</location>
        <topology evidence="1">Single-pass membrane protein</topology>
    </subcellularLocation>
</comment>
<protein>
    <submittedName>
        <fullName evidence="4">Glycosyl transferase family 2</fullName>
    </submittedName>
</protein>
<dbReference type="SUPFAM" id="SSF53448">
    <property type="entry name" value="Nucleotide-diphospho-sugar transferases"/>
    <property type="match status" value="1"/>
</dbReference>
<dbReference type="GO" id="GO:0016757">
    <property type="term" value="F:glycosyltransferase activity"/>
    <property type="evidence" value="ECO:0007669"/>
    <property type="project" value="TreeGrafter"/>
</dbReference>
<dbReference type="Proteomes" id="UP000198885">
    <property type="component" value="Unassembled WGS sequence"/>
</dbReference>
<evidence type="ECO:0000313" key="4">
    <source>
        <dbReference type="EMBL" id="SES16721.1"/>
    </source>
</evidence>
<accession>A0A1H9V5B6</accession>
<dbReference type="AlphaFoldDB" id="A0A1H9V5B6"/>
<organism evidence="4 5">
    <name type="scientific">Tranquillimonas rosea</name>
    <dbReference type="NCBI Taxonomy" id="641238"/>
    <lineage>
        <taxon>Bacteria</taxon>
        <taxon>Pseudomonadati</taxon>
        <taxon>Pseudomonadota</taxon>
        <taxon>Alphaproteobacteria</taxon>
        <taxon>Rhodobacterales</taxon>
        <taxon>Roseobacteraceae</taxon>
        <taxon>Tranquillimonas</taxon>
    </lineage>
</organism>
<keyword evidence="3" id="KW-0472">Membrane</keyword>
<keyword evidence="2" id="KW-0812">Transmembrane</keyword>
<keyword evidence="3" id="KW-1133">Transmembrane helix</keyword>
<reference evidence="4 5" key="1">
    <citation type="submission" date="2016-10" db="EMBL/GenBank/DDBJ databases">
        <authorList>
            <person name="de Groot N.N."/>
        </authorList>
    </citation>
    <scope>NUCLEOTIDE SEQUENCE [LARGE SCALE GENOMIC DNA]</scope>
    <source>
        <strain evidence="4 5">DSM 23042</strain>
    </source>
</reference>
<dbReference type="PANTHER" id="PTHR21461">
    <property type="entry name" value="GLYCOSYLTRANSFERASE FAMILY 92 PROTEIN"/>
    <property type="match status" value="1"/>
</dbReference>
<dbReference type="Pfam" id="PF13704">
    <property type="entry name" value="Glyco_tranf_2_4"/>
    <property type="match status" value="1"/>
</dbReference>
<dbReference type="PANTHER" id="PTHR21461:SF69">
    <property type="entry name" value="GLYCOSYLTRANSFERASE FAMILY 92 PROTEIN"/>
    <property type="match status" value="1"/>
</dbReference>
<dbReference type="InterPro" id="IPR029063">
    <property type="entry name" value="SAM-dependent_MTases_sf"/>
</dbReference>
<evidence type="ECO:0000256" key="2">
    <source>
        <dbReference type="ARBA" id="ARBA00022692"/>
    </source>
</evidence>
<evidence type="ECO:0000256" key="1">
    <source>
        <dbReference type="ARBA" id="ARBA00004167"/>
    </source>
</evidence>
<dbReference type="GO" id="GO:0016020">
    <property type="term" value="C:membrane"/>
    <property type="evidence" value="ECO:0007669"/>
    <property type="project" value="UniProtKB-SubCell"/>
</dbReference>
<keyword evidence="5" id="KW-1185">Reference proteome</keyword>
<evidence type="ECO:0000313" key="5">
    <source>
        <dbReference type="Proteomes" id="UP000198885"/>
    </source>
</evidence>
<name>A0A1H9V5B6_9RHOB</name>
<sequence>MDGASSDRKPRLPQKPVSRHGCITAVSMMKDEGPFVLEWIAHHLAVGFTDLVVFTNDCTDGTDDMLIRLEELGLAHHRRNIIPEGVKPQPSAIKHAQADPLVGQSDWLMVFDADEFLCVHYGDGTLDDLLDAVTAEGANGLVVTWRIFGSGGVQHWSRQPVTEQFLNAAPPMWNKGWGVKTLFRHDPERWKLGIHRPSMKNKVLDTDYPHGIKWLNGSGQETEEYFKFRGWRSIMRTVGYDWVQMNHYAVKSIDAFALRRLRGNVNNKANKYDSGYWALQDRNEVRDDSMLRYSAARKHIFDGLLSDPVLSRLHHAALDSAEARLADFKDSAAYEPFVAELKAASQVPITAVSAKPPKERDPEKIAARMSEIERRAGARHAAERRADGRTEVRPTGLYVLSGVDMSTEPPMERAMNHSIELPADPGIFTPPALTQIMEGKFERNLARNLPKLLPRGARYVEIGAASGFVAGHLRNERPDLDLTVQESDPERMRFIGKLWKANGIDVTHQVRLEGAPVAADAATLGRFLADSRPDVLVLGDPVLDAETLEAAVAASGLAPPRQVYLVGRLWSERYRELPGFEEVLHRLGFTERLGLDPQVAAGYRRDTALAASHGDGA</sequence>
<gene>
    <name evidence="4" type="ORF">SAMN04490244_106249</name>
</gene>
<dbReference type="InterPro" id="IPR029044">
    <property type="entry name" value="Nucleotide-diphossugar_trans"/>
</dbReference>
<proteinExistence type="predicted"/>
<dbReference type="SUPFAM" id="SSF53335">
    <property type="entry name" value="S-adenosyl-L-methionine-dependent methyltransferases"/>
    <property type="match status" value="1"/>
</dbReference>
<dbReference type="RefSeq" id="WP_235859859.1">
    <property type="nucleotide sequence ID" value="NZ_FOGU01000006.1"/>
</dbReference>
<evidence type="ECO:0000256" key="3">
    <source>
        <dbReference type="ARBA" id="ARBA00022989"/>
    </source>
</evidence>
<dbReference type="EMBL" id="FOGU01000006">
    <property type="protein sequence ID" value="SES16721.1"/>
    <property type="molecule type" value="Genomic_DNA"/>
</dbReference>
<keyword evidence="4" id="KW-0808">Transferase</keyword>